<dbReference type="AlphaFoldDB" id="A0A7S3Q057"/>
<dbReference type="GO" id="GO:0009536">
    <property type="term" value="C:plastid"/>
    <property type="evidence" value="ECO:0007669"/>
    <property type="project" value="UniProtKB-SubCell"/>
</dbReference>
<reference evidence="6" key="1">
    <citation type="submission" date="2021-01" db="EMBL/GenBank/DDBJ databases">
        <authorList>
            <person name="Corre E."/>
            <person name="Pelletier E."/>
            <person name="Niang G."/>
            <person name="Scheremetjew M."/>
            <person name="Finn R."/>
            <person name="Kale V."/>
            <person name="Holt S."/>
            <person name="Cochrane G."/>
            <person name="Meng A."/>
            <person name="Brown T."/>
            <person name="Cohen L."/>
        </authorList>
    </citation>
    <scope>NUCLEOTIDE SEQUENCE</scope>
    <source>
        <strain evidence="6">MM31A-1</strain>
    </source>
</reference>
<evidence type="ECO:0000313" key="6">
    <source>
        <dbReference type="EMBL" id="CAE0461232.1"/>
    </source>
</evidence>
<dbReference type="Pfam" id="PF04755">
    <property type="entry name" value="PAP_fibrillin"/>
    <property type="match status" value="1"/>
</dbReference>
<feature type="domain" description="Plastid lipid-associated protein/fibrillin conserved" evidence="5">
    <location>
        <begin position="137"/>
        <end position="372"/>
    </location>
</feature>
<proteinExistence type="predicted"/>
<feature type="compositionally biased region" description="Acidic residues" evidence="3">
    <location>
        <begin position="77"/>
        <end position="104"/>
    </location>
</feature>
<protein>
    <recommendedName>
        <fullName evidence="5">Plastid lipid-associated protein/fibrillin conserved domain-containing protein</fullName>
    </recommendedName>
</protein>
<dbReference type="InterPro" id="IPR039633">
    <property type="entry name" value="PAP"/>
</dbReference>
<feature type="chain" id="PRO_5031380640" description="Plastid lipid-associated protein/fibrillin conserved domain-containing protein" evidence="4">
    <location>
        <begin position="19"/>
        <end position="410"/>
    </location>
</feature>
<evidence type="ECO:0000256" key="4">
    <source>
        <dbReference type="SAM" id="SignalP"/>
    </source>
</evidence>
<name>A0A7S3Q057_9STRA</name>
<feature type="compositionally biased region" description="Low complexity" evidence="3">
    <location>
        <begin position="113"/>
        <end position="125"/>
    </location>
</feature>
<gene>
    <name evidence="6" type="ORF">CDEB00056_LOCUS6073</name>
</gene>
<dbReference type="PANTHER" id="PTHR31906">
    <property type="entry name" value="PLASTID-LIPID-ASSOCIATED PROTEIN 4, CHLOROPLASTIC-RELATED"/>
    <property type="match status" value="1"/>
</dbReference>
<dbReference type="InterPro" id="IPR006843">
    <property type="entry name" value="PAP/fibrillin_dom"/>
</dbReference>
<evidence type="ECO:0000256" key="3">
    <source>
        <dbReference type="SAM" id="MobiDB-lite"/>
    </source>
</evidence>
<sequence length="410" mass="44701">MKFSAPLFLAVASSSVDAFNVGVGGPSLSLRTRQLKNAVALAPASSSIIKSSQLYATDVIASGDGEESGGDPSADVDVAEVEEESPMEEVDDNDDAPSDVDVTIEEGQGGETGETASSSTMSMSISMSDVEKAQQLQKLLILASSTDRGQFASTKEHEEMDRIIYSMETSTSEEKTTSVDKSAMMEGTWELLYSSTQLFRSSPFFMAGRAVCQTEEEAQRYDWFCDMHRAALAISEIGKVRQIISSDRMVSEFEVNVGSVPFLSDLIPFTYSGGMPFTINGAIVSSADITPTADEKAWEIYMDTVEIKGSNIPLLRQLLDNEQVPVSLQSRKLASVLEENVSGYNTPKPIFETTYLDDTIRISRDQDGKVFLYGKSSDVTEPTEYKSVDSDLGILKLLEGLNDNFFKLSM</sequence>
<evidence type="ECO:0000256" key="2">
    <source>
        <dbReference type="ARBA" id="ARBA00022640"/>
    </source>
</evidence>
<evidence type="ECO:0000256" key="1">
    <source>
        <dbReference type="ARBA" id="ARBA00004474"/>
    </source>
</evidence>
<evidence type="ECO:0000259" key="5">
    <source>
        <dbReference type="Pfam" id="PF04755"/>
    </source>
</evidence>
<keyword evidence="4" id="KW-0732">Signal</keyword>
<dbReference type="EMBL" id="HBIO01008003">
    <property type="protein sequence ID" value="CAE0461232.1"/>
    <property type="molecule type" value="Transcribed_RNA"/>
</dbReference>
<organism evidence="6">
    <name type="scientific">Chaetoceros debilis</name>
    <dbReference type="NCBI Taxonomy" id="122233"/>
    <lineage>
        <taxon>Eukaryota</taxon>
        <taxon>Sar</taxon>
        <taxon>Stramenopiles</taxon>
        <taxon>Ochrophyta</taxon>
        <taxon>Bacillariophyta</taxon>
        <taxon>Coscinodiscophyceae</taxon>
        <taxon>Chaetocerotophycidae</taxon>
        <taxon>Chaetocerotales</taxon>
        <taxon>Chaetocerotaceae</taxon>
        <taxon>Chaetoceros</taxon>
    </lineage>
</organism>
<feature type="signal peptide" evidence="4">
    <location>
        <begin position="1"/>
        <end position="18"/>
    </location>
</feature>
<accession>A0A7S3Q057</accession>
<keyword evidence="2" id="KW-0934">Plastid</keyword>
<feature type="region of interest" description="Disordered" evidence="3">
    <location>
        <begin position="62"/>
        <end position="125"/>
    </location>
</feature>
<comment type="subcellular location">
    <subcellularLocation>
        <location evidence="1">Plastid</location>
    </subcellularLocation>
</comment>